<dbReference type="UniPathway" id="UPA00782"/>
<dbReference type="OrthoDB" id="9808591at2"/>
<comment type="cofactor">
    <cofactor evidence="1">
        <name>[4Fe-4S] cluster</name>
        <dbReference type="ChEBI" id="CHEBI:49883"/>
    </cofactor>
</comment>
<evidence type="ECO:0000256" key="6">
    <source>
        <dbReference type="ARBA" id="ARBA00023014"/>
    </source>
</evidence>
<dbReference type="Gene3D" id="3.20.20.70">
    <property type="entry name" value="Aldolase class I"/>
    <property type="match status" value="1"/>
</dbReference>
<evidence type="ECO:0000256" key="5">
    <source>
        <dbReference type="ARBA" id="ARBA00023004"/>
    </source>
</evidence>
<evidence type="ECO:0000256" key="3">
    <source>
        <dbReference type="ARBA" id="ARBA00022691"/>
    </source>
</evidence>
<dbReference type="PANTHER" id="PTHR43787">
    <property type="entry name" value="FEMO COFACTOR BIOSYNTHESIS PROTEIN NIFB-RELATED"/>
    <property type="match status" value="1"/>
</dbReference>
<dbReference type="GO" id="GO:0016491">
    <property type="term" value="F:oxidoreductase activity"/>
    <property type="evidence" value="ECO:0007669"/>
    <property type="project" value="InterPro"/>
</dbReference>
<keyword evidence="5" id="KW-0408">Iron</keyword>
<dbReference type="SUPFAM" id="SSF102114">
    <property type="entry name" value="Radical SAM enzymes"/>
    <property type="match status" value="1"/>
</dbReference>
<keyword evidence="4" id="KW-0479">Metal-binding</keyword>
<dbReference type="InterPro" id="IPR023867">
    <property type="entry name" value="Sulphatase_maturase_rSAM"/>
</dbReference>
<sequence length="445" mass="51615">MLKSSHYNIEITKDNNNESVIFNSFTGAMAIIDSKTYEYINNNDFIDISDVPEEIKDNIILMETHGYLVDKDIDEKERLNILSNIARFGQKTLVLTIAPTMDCNMSCPYCYEDHQQSKMSQKTALKLVEFTKKHLITNRFNSLYIGWYGGEPLLEIKTISKISRKLIEFCNDNNIRFNSSIITNGLLLTKDIAKLLKNDCKIGACQITVDGPKDINNKRRISKDGKDSFTQIINNIDDCKEDMFISIRVNVDRYNNESMYELIDFFKSKNDWNERVNYYFAPVENLTEACTYNKKSCFSHSEFADINANLLRYQYSLSKNMEIPRPKPKHLPCEHISPNVFVVDPKGYLYKCWNNVGIVSLNVGHVDSGPIFNKEHMKWLSYKIPNECEECNKRPLCQGGCPYAVMQNDCKLECHHFSMGFETNLELLKDQFLTNELRNHEKEVK</sequence>
<protein>
    <recommendedName>
        <fullName evidence="7">Radical SAM core domain-containing protein</fullName>
    </recommendedName>
</protein>
<dbReference type="AlphaFoldDB" id="A0A1M6TMG2"/>
<evidence type="ECO:0000256" key="4">
    <source>
        <dbReference type="ARBA" id="ARBA00022723"/>
    </source>
</evidence>
<dbReference type="SFLD" id="SFLDG01067">
    <property type="entry name" value="SPASM/twitch_domain_containing"/>
    <property type="match status" value="1"/>
</dbReference>
<proteinExistence type="predicted"/>
<dbReference type="InterPro" id="IPR007197">
    <property type="entry name" value="rSAM"/>
</dbReference>
<dbReference type="InterPro" id="IPR058240">
    <property type="entry name" value="rSAM_sf"/>
</dbReference>
<name>A0A1M6TMG2_PARC5</name>
<dbReference type="STRING" id="1121301.SAMN02745912_03730"/>
<keyword evidence="3" id="KW-0949">S-adenosyl-L-methionine</keyword>
<keyword evidence="6" id="KW-0411">Iron-sulfur</keyword>
<evidence type="ECO:0000256" key="1">
    <source>
        <dbReference type="ARBA" id="ARBA00001966"/>
    </source>
</evidence>
<dbReference type="Proteomes" id="UP000184465">
    <property type="component" value="Unassembled WGS sequence"/>
</dbReference>
<dbReference type="Pfam" id="PF04055">
    <property type="entry name" value="Radical_SAM"/>
    <property type="match status" value="1"/>
</dbReference>
<dbReference type="GO" id="GO:0046872">
    <property type="term" value="F:metal ion binding"/>
    <property type="evidence" value="ECO:0007669"/>
    <property type="project" value="UniProtKB-KW"/>
</dbReference>
<organism evidence="8 9">
    <name type="scientific">Paramaledivibacter caminithermalis (strain DSM 15212 / CIP 107654 / DViRD3)</name>
    <name type="common">Clostridium caminithermale</name>
    <dbReference type="NCBI Taxonomy" id="1121301"/>
    <lineage>
        <taxon>Bacteria</taxon>
        <taxon>Bacillati</taxon>
        <taxon>Bacillota</taxon>
        <taxon>Clostridia</taxon>
        <taxon>Peptostreptococcales</taxon>
        <taxon>Caminicellaceae</taxon>
        <taxon>Paramaledivibacter</taxon>
    </lineage>
</organism>
<evidence type="ECO:0000313" key="9">
    <source>
        <dbReference type="Proteomes" id="UP000184465"/>
    </source>
</evidence>
<dbReference type="PANTHER" id="PTHR43787:SF3">
    <property type="entry name" value="ARYLSULFATASE REGULATORY PROTEIN"/>
    <property type="match status" value="1"/>
</dbReference>
<gene>
    <name evidence="8" type="ORF">SAMN02745912_03730</name>
</gene>
<evidence type="ECO:0000256" key="2">
    <source>
        <dbReference type="ARBA" id="ARBA00022485"/>
    </source>
</evidence>
<keyword evidence="9" id="KW-1185">Reference proteome</keyword>
<dbReference type="EMBL" id="FRAG01000097">
    <property type="protein sequence ID" value="SHK57978.1"/>
    <property type="molecule type" value="Genomic_DNA"/>
</dbReference>
<reference evidence="8 9" key="1">
    <citation type="submission" date="2016-11" db="EMBL/GenBank/DDBJ databases">
        <authorList>
            <person name="Jaros S."/>
            <person name="Januszkiewicz K."/>
            <person name="Wedrychowicz H."/>
        </authorList>
    </citation>
    <scope>NUCLEOTIDE SEQUENCE [LARGE SCALE GENOMIC DNA]</scope>
    <source>
        <strain evidence="8 9">DSM 15212</strain>
    </source>
</reference>
<dbReference type="InterPro" id="IPR013785">
    <property type="entry name" value="Aldolase_TIM"/>
</dbReference>
<dbReference type="SFLD" id="SFLDG01384">
    <property type="entry name" value="thioether_bond_formation_requi"/>
    <property type="match status" value="1"/>
</dbReference>
<dbReference type="PROSITE" id="PS51918">
    <property type="entry name" value="RADICAL_SAM"/>
    <property type="match status" value="1"/>
</dbReference>
<dbReference type="InterPro" id="IPR023885">
    <property type="entry name" value="4Fe4S-binding_SPASM_dom"/>
</dbReference>
<dbReference type="RefSeq" id="WP_073153552.1">
    <property type="nucleotide sequence ID" value="NZ_FRAG01000097.1"/>
</dbReference>
<dbReference type="SFLD" id="SFLDG01386">
    <property type="entry name" value="main_SPASM_domain-containing"/>
    <property type="match status" value="1"/>
</dbReference>
<accession>A0A1M6TMG2</accession>
<dbReference type="GO" id="GO:0051539">
    <property type="term" value="F:4 iron, 4 sulfur cluster binding"/>
    <property type="evidence" value="ECO:0007669"/>
    <property type="project" value="UniProtKB-KW"/>
</dbReference>
<feature type="domain" description="Radical SAM core" evidence="7">
    <location>
        <begin position="87"/>
        <end position="326"/>
    </location>
</feature>
<dbReference type="CDD" id="cd01335">
    <property type="entry name" value="Radical_SAM"/>
    <property type="match status" value="1"/>
</dbReference>
<keyword evidence="2" id="KW-0004">4Fe-4S</keyword>
<evidence type="ECO:0000259" key="7">
    <source>
        <dbReference type="PROSITE" id="PS51918"/>
    </source>
</evidence>
<dbReference type="SFLD" id="SFLDS00029">
    <property type="entry name" value="Radical_SAM"/>
    <property type="match status" value="1"/>
</dbReference>
<evidence type="ECO:0000313" key="8">
    <source>
        <dbReference type="EMBL" id="SHK57978.1"/>
    </source>
</evidence>
<dbReference type="NCBIfam" id="TIGR04085">
    <property type="entry name" value="rSAM_more_4Fe4S"/>
    <property type="match status" value="1"/>
</dbReference>